<evidence type="ECO:0000256" key="5">
    <source>
        <dbReference type="ARBA" id="ARBA00022553"/>
    </source>
</evidence>
<dbReference type="SUPFAM" id="SSF55874">
    <property type="entry name" value="ATPase domain of HSP90 chaperone/DNA topoisomerase II/histidine kinase"/>
    <property type="match status" value="1"/>
</dbReference>
<evidence type="ECO:0000256" key="3">
    <source>
        <dbReference type="ARBA" id="ARBA00012438"/>
    </source>
</evidence>
<dbReference type="GO" id="GO:0000155">
    <property type="term" value="F:phosphorelay sensor kinase activity"/>
    <property type="evidence" value="ECO:0007669"/>
    <property type="project" value="InterPro"/>
</dbReference>
<dbReference type="SMART" id="SM00388">
    <property type="entry name" value="HisKA"/>
    <property type="match status" value="1"/>
</dbReference>
<comment type="caution">
    <text evidence="15">The sequence shown here is derived from an EMBL/GenBank/DDBJ whole genome shotgun (WGS) entry which is preliminary data.</text>
</comment>
<dbReference type="GO" id="GO:0005524">
    <property type="term" value="F:ATP binding"/>
    <property type="evidence" value="ECO:0007669"/>
    <property type="project" value="UniProtKB-KW"/>
</dbReference>
<accession>A0A1E7DUB9</accession>
<evidence type="ECO:0000313" key="16">
    <source>
        <dbReference type="Proteomes" id="UP000095658"/>
    </source>
</evidence>
<dbReference type="InterPro" id="IPR036097">
    <property type="entry name" value="HisK_dim/P_sf"/>
</dbReference>
<dbReference type="GO" id="GO:0005886">
    <property type="term" value="C:plasma membrane"/>
    <property type="evidence" value="ECO:0007669"/>
    <property type="project" value="UniProtKB-SubCell"/>
</dbReference>
<evidence type="ECO:0000256" key="6">
    <source>
        <dbReference type="ARBA" id="ARBA00022679"/>
    </source>
</evidence>
<evidence type="ECO:0000256" key="1">
    <source>
        <dbReference type="ARBA" id="ARBA00000085"/>
    </source>
</evidence>
<dbReference type="InterPro" id="IPR025997">
    <property type="entry name" value="SBP_2_dom"/>
</dbReference>
<dbReference type="InterPro" id="IPR005467">
    <property type="entry name" value="His_kinase_dom"/>
</dbReference>
<dbReference type="SUPFAM" id="SSF52172">
    <property type="entry name" value="CheY-like"/>
    <property type="match status" value="1"/>
</dbReference>
<dbReference type="InterPro" id="IPR028082">
    <property type="entry name" value="Peripla_BP_I"/>
</dbReference>
<dbReference type="SMART" id="SM00091">
    <property type="entry name" value="PAS"/>
    <property type="match status" value="2"/>
</dbReference>
<keyword evidence="11" id="KW-0472">Membrane</keyword>
<dbReference type="PROSITE" id="PS50110">
    <property type="entry name" value="RESPONSE_REGULATORY"/>
    <property type="match status" value="1"/>
</dbReference>
<name>A0A1E7DUB9_9BACI</name>
<keyword evidence="10" id="KW-0902">Two-component regulatory system</keyword>
<reference evidence="15 16" key="1">
    <citation type="submission" date="2016-06" db="EMBL/GenBank/DDBJ databases">
        <title>Domibacillus iocasae genome sequencing.</title>
        <authorList>
            <person name="Verma A."/>
            <person name="Pal Y."/>
            <person name="Ojha A.K."/>
            <person name="Krishnamurthi S."/>
        </authorList>
    </citation>
    <scope>NUCLEOTIDE SEQUENCE [LARGE SCALE GENOMIC DNA]</scope>
    <source>
        <strain evidence="15 16">DSM 29979</strain>
    </source>
</reference>
<dbReference type="AlphaFoldDB" id="A0A1E7DUB9"/>
<feature type="domain" description="Histidine kinase" evidence="13">
    <location>
        <begin position="398"/>
        <end position="613"/>
    </location>
</feature>
<dbReference type="PANTHER" id="PTHR43047">
    <property type="entry name" value="TWO-COMPONENT HISTIDINE PROTEIN KINASE"/>
    <property type="match status" value="1"/>
</dbReference>
<dbReference type="RefSeq" id="WP_069936843.1">
    <property type="nucleotide sequence ID" value="NZ_MAMP01000001.1"/>
</dbReference>
<dbReference type="SUPFAM" id="SSF47384">
    <property type="entry name" value="Homodimeric domain of signal transducing histidine kinase"/>
    <property type="match status" value="1"/>
</dbReference>
<evidence type="ECO:0000259" key="14">
    <source>
        <dbReference type="PROSITE" id="PS50110"/>
    </source>
</evidence>
<dbReference type="InterPro" id="IPR003661">
    <property type="entry name" value="HisK_dim/P_dom"/>
</dbReference>
<dbReference type="InterPro" id="IPR001789">
    <property type="entry name" value="Sig_transdc_resp-reg_receiver"/>
</dbReference>
<keyword evidence="4" id="KW-1003">Cell membrane</keyword>
<dbReference type="InterPro" id="IPR013656">
    <property type="entry name" value="PAS_4"/>
</dbReference>
<keyword evidence="16" id="KW-1185">Reference proteome</keyword>
<evidence type="ECO:0000256" key="8">
    <source>
        <dbReference type="ARBA" id="ARBA00022777"/>
    </source>
</evidence>
<dbReference type="PROSITE" id="PS50109">
    <property type="entry name" value="HIS_KIN"/>
    <property type="match status" value="1"/>
</dbReference>
<dbReference type="InterPro" id="IPR004358">
    <property type="entry name" value="Sig_transdc_His_kin-like_C"/>
</dbReference>
<dbReference type="OrthoDB" id="9790669at2"/>
<dbReference type="EC" id="2.7.13.3" evidence="3"/>
<evidence type="ECO:0000313" key="15">
    <source>
        <dbReference type="EMBL" id="OES46680.1"/>
    </source>
</evidence>
<dbReference type="STRING" id="1714016.BA724_01070"/>
<dbReference type="Pfam" id="PF00072">
    <property type="entry name" value="Response_reg"/>
    <property type="match status" value="1"/>
</dbReference>
<feature type="modified residue" description="4-aspartylphosphate" evidence="12">
    <location>
        <position position="689"/>
    </location>
</feature>
<dbReference type="CDD" id="cd00082">
    <property type="entry name" value="HisKA"/>
    <property type="match status" value="1"/>
</dbReference>
<evidence type="ECO:0000259" key="13">
    <source>
        <dbReference type="PROSITE" id="PS50109"/>
    </source>
</evidence>
<keyword evidence="6" id="KW-0808">Transferase</keyword>
<dbReference type="CDD" id="cd06316">
    <property type="entry name" value="PBP1_ABC_sugar_binding-like"/>
    <property type="match status" value="1"/>
</dbReference>
<protein>
    <recommendedName>
        <fullName evidence="3">histidine kinase</fullName>
        <ecNumber evidence="3">2.7.13.3</ecNumber>
    </recommendedName>
</protein>
<dbReference type="NCBIfam" id="TIGR00229">
    <property type="entry name" value="sensory_box"/>
    <property type="match status" value="1"/>
</dbReference>
<keyword evidence="5 12" id="KW-0597">Phosphoprotein</keyword>
<dbReference type="Pfam" id="PF08448">
    <property type="entry name" value="PAS_4"/>
    <property type="match status" value="1"/>
</dbReference>
<dbReference type="Pfam" id="PF00512">
    <property type="entry name" value="HisKA"/>
    <property type="match status" value="1"/>
</dbReference>
<sequence length="1103" mass="123859">MKNSGHVSQADFQDTGMIFKFIRKNNEFIHTFSEGELLYKINFHPEGLIGKTVYELYPDNIDIANSLITYYEKAWKGHFVEYESDYKGIQYVTYLRPLFSEGKVIEVVGTCIDITKRKKMEEDIRQKENLYRTVLETMSEAVLIETGGKITTLNESANKIFGIEIGDLTEDSMAGLEREYIKENGMPISYAELLDVITQKDGIPIENFVLGVKDKNNGTQWFSVNSNPLKLPDKDEEAALVTLSEITLQKEQERKLIDSYAFQRNLIDQMDRGVIVTDRDKKISLMNKKFYKMFRLEGGIDLYIGQYAPDLHFLFDKEMEEIEIERRGGQPRITNEIEINKNTILCYNCVPLNEGNGNGGYLWDFEDITESNKIEKMIIHAKEEAEKANAAKSDFLSKMSHELRTPLNGILGFAQLLEMEEDLTETQHDFVQEILNGGRHLLQLVNEVLDVSRIETGNLKVSIEEVNLLAVMNECINIVQPLAKKKNIRIDNQINPSQNNLVHADPIRLKQILLNLLDNAIKYNKDYGEISIACWQEGSKQVVHIVDTGIGISKEEYQKIFVPFYRIRDTKEAGTGIGLSLVKQLVYLMGGEISVTSTKGKGSDFSFYLPVPPNLKAVMRWDEQVEPPAAKDEKTDHYRLLYIEDNEANFQLVSNILKSQPSFTLISAHTGKKGLEMAEKEKVDLVLMDINLPDIHGYEVFDMLKRNEQTKDIAVIAVSANAMPQDIQYALAKGFDNYVTKPINIKEFLTVIRETLNKTIYQNIPDHKILSTGPYGEEAVSAKTLQLSLEDLKKIKEKKYKAAISMHYARSDWSRSQVEGVKATFEKMGIEITAVTDAQFNWEQQVADIENILTEKPDILVSIPVNPARMAGIYKKAAQADIKLVFMDNIPKNLHHGKDYVSVVSADNYGNGVESAHVMAGKLGGKGTVGIIYHKTDFFATKQRTEAFEQTIKDKYPEIQIVERVGIEGPNDGQKAAAAMIVKHQDLNGIFAVWDVPAEGALAAARAAGRNDLVITTVDLGLNAAVEIARGGLIKGLGAQLPYQQGVAEAILAGYALIGKKAPSYVAVPALRVTKENVLDAWKLVYNEEAPHIIQKAADQGNG</sequence>
<evidence type="ECO:0000256" key="7">
    <source>
        <dbReference type="ARBA" id="ARBA00022741"/>
    </source>
</evidence>
<dbReference type="Gene3D" id="3.30.450.20">
    <property type="entry name" value="PAS domain"/>
    <property type="match status" value="3"/>
</dbReference>
<dbReference type="InterPro" id="IPR036890">
    <property type="entry name" value="HATPase_C_sf"/>
</dbReference>
<evidence type="ECO:0000256" key="12">
    <source>
        <dbReference type="PROSITE-ProRule" id="PRU00169"/>
    </source>
</evidence>
<keyword evidence="8 15" id="KW-0418">Kinase</keyword>
<organism evidence="15 16">
    <name type="scientific">Domibacillus iocasae</name>
    <dbReference type="NCBI Taxonomy" id="1714016"/>
    <lineage>
        <taxon>Bacteria</taxon>
        <taxon>Bacillati</taxon>
        <taxon>Bacillota</taxon>
        <taxon>Bacilli</taxon>
        <taxon>Bacillales</taxon>
        <taxon>Bacillaceae</taxon>
        <taxon>Domibacillus</taxon>
    </lineage>
</organism>
<dbReference type="InterPro" id="IPR003594">
    <property type="entry name" value="HATPase_dom"/>
</dbReference>
<dbReference type="SMART" id="SM00387">
    <property type="entry name" value="HATPase_c"/>
    <property type="match status" value="1"/>
</dbReference>
<evidence type="ECO:0000256" key="9">
    <source>
        <dbReference type="ARBA" id="ARBA00022840"/>
    </source>
</evidence>
<evidence type="ECO:0000256" key="2">
    <source>
        <dbReference type="ARBA" id="ARBA00004236"/>
    </source>
</evidence>
<evidence type="ECO:0000256" key="10">
    <source>
        <dbReference type="ARBA" id="ARBA00023012"/>
    </source>
</evidence>
<comment type="catalytic activity">
    <reaction evidence="1">
        <text>ATP + protein L-histidine = ADP + protein N-phospho-L-histidine.</text>
        <dbReference type="EC" id="2.7.13.3"/>
    </reaction>
</comment>
<feature type="domain" description="Response regulatory" evidence="14">
    <location>
        <begin position="639"/>
        <end position="756"/>
    </location>
</feature>
<keyword evidence="7" id="KW-0547">Nucleotide-binding</keyword>
<dbReference type="Pfam" id="PF02518">
    <property type="entry name" value="HATPase_c"/>
    <property type="match status" value="1"/>
</dbReference>
<dbReference type="Pfam" id="PF13188">
    <property type="entry name" value="PAS_8"/>
    <property type="match status" value="2"/>
</dbReference>
<gene>
    <name evidence="15" type="ORF">BA724_01070</name>
</gene>
<dbReference type="Gene3D" id="1.10.287.130">
    <property type="match status" value="1"/>
</dbReference>
<proteinExistence type="predicted"/>
<dbReference type="SUPFAM" id="SSF53822">
    <property type="entry name" value="Periplasmic binding protein-like I"/>
    <property type="match status" value="1"/>
</dbReference>
<evidence type="ECO:0000256" key="4">
    <source>
        <dbReference type="ARBA" id="ARBA00022475"/>
    </source>
</evidence>
<dbReference type="InterPro" id="IPR000014">
    <property type="entry name" value="PAS"/>
</dbReference>
<dbReference type="Pfam" id="PF13407">
    <property type="entry name" value="Peripla_BP_4"/>
    <property type="match status" value="1"/>
</dbReference>
<dbReference type="Proteomes" id="UP000095658">
    <property type="component" value="Unassembled WGS sequence"/>
</dbReference>
<dbReference type="SMART" id="SM00448">
    <property type="entry name" value="REC"/>
    <property type="match status" value="1"/>
</dbReference>
<dbReference type="InterPro" id="IPR011006">
    <property type="entry name" value="CheY-like_superfamily"/>
</dbReference>
<dbReference type="FunFam" id="3.30.565.10:FF:000023">
    <property type="entry name" value="PAS domain-containing sensor histidine kinase"/>
    <property type="match status" value="1"/>
</dbReference>
<evidence type="ECO:0000256" key="11">
    <source>
        <dbReference type="ARBA" id="ARBA00023136"/>
    </source>
</evidence>
<dbReference type="EMBL" id="MAMP01000001">
    <property type="protein sequence ID" value="OES46680.1"/>
    <property type="molecule type" value="Genomic_DNA"/>
</dbReference>
<keyword evidence="9" id="KW-0067">ATP-binding</keyword>
<dbReference type="InterPro" id="IPR035965">
    <property type="entry name" value="PAS-like_dom_sf"/>
</dbReference>
<dbReference type="SUPFAM" id="SSF55785">
    <property type="entry name" value="PYP-like sensor domain (PAS domain)"/>
    <property type="match status" value="3"/>
</dbReference>
<dbReference type="Gene3D" id="3.30.565.10">
    <property type="entry name" value="Histidine kinase-like ATPase, C-terminal domain"/>
    <property type="match status" value="1"/>
</dbReference>
<dbReference type="PRINTS" id="PR00344">
    <property type="entry name" value="BCTRLSENSOR"/>
</dbReference>
<dbReference type="Gene3D" id="3.40.50.2300">
    <property type="match status" value="3"/>
</dbReference>
<comment type="subcellular location">
    <subcellularLocation>
        <location evidence="2">Cell membrane</location>
    </subcellularLocation>
</comment>